<accession>A0A1H4B060</accession>
<proteinExistence type="predicted"/>
<dbReference type="GO" id="GO:0004180">
    <property type="term" value="F:carboxypeptidase activity"/>
    <property type="evidence" value="ECO:0007669"/>
    <property type="project" value="UniProtKB-KW"/>
</dbReference>
<sequence>MKRNEFIRLNLKAAAACAIAPSLVSFNKDDFDLKFKQLAGLSFSHLTSTKTLEKQTYLAFLKMKNAALKDQINIQIVSGFRSFERQKAIFERKFRNNKKEGLNTEDNFNKIITYSTIPGTSRHHWGTDMDIIDANQPQPKGSLLNPDNYHGIGNYCTLKEWMEANANRFGFYLVYTQNYHRKGFNYEPWHYSYKPISQSFLELQNSEKFISRWAKLNFESKDLMTNDFIRKYFKDHINDINPKLKA</sequence>
<dbReference type="PANTHER" id="PTHR34385:SF1">
    <property type="entry name" value="PEPTIDOGLYCAN L-ALANYL-D-GLUTAMATE ENDOPEPTIDASE CWLK"/>
    <property type="match status" value="1"/>
</dbReference>
<evidence type="ECO:0000313" key="2">
    <source>
        <dbReference type="EMBL" id="SEA41565.1"/>
    </source>
</evidence>
<keyword evidence="3" id="KW-1185">Reference proteome</keyword>
<dbReference type="SUPFAM" id="SSF55166">
    <property type="entry name" value="Hedgehog/DD-peptidase"/>
    <property type="match status" value="1"/>
</dbReference>
<name>A0A1H4B060_9FLAO</name>
<organism evidence="2 3">
    <name type="scientific">Psychroflexus halocasei</name>
    <dbReference type="NCBI Taxonomy" id="908615"/>
    <lineage>
        <taxon>Bacteria</taxon>
        <taxon>Pseudomonadati</taxon>
        <taxon>Bacteroidota</taxon>
        <taxon>Flavobacteriia</taxon>
        <taxon>Flavobacteriales</taxon>
        <taxon>Flavobacteriaceae</taxon>
        <taxon>Psychroflexus</taxon>
    </lineage>
</organism>
<evidence type="ECO:0000259" key="1">
    <source>
        <dbReference type="Pfam" id="PF02557"/>
    </source>
</evidence>
<reference evidence="2 3" key="1">
    <citation type="submission" date="2016-10" db="EMBL/GenBank/DDBJ databases">
        <authorList>
            <person name="de Groot N.N."/>
        </authorList>
    </citation>
    <scope>NUCLEOTIDE SEQUENCE [LARGE SCALE GENOMIC DNA]</scope>
    <source>
        <strain evidence="2 3">DSM 23581</strain>
    </source>
</reference>
<dbReference type="STRING" id="908615.SAMN05421540_105212"/>
<dbReference type="InterPro" id="IPR009045">
    <property type="entry name" value="Zn_M74/Hedgehog-like"/>
</dbReference>
<keyword evidence="2" id="KW-0378">Hydrolase</keyword>
<dbReference type="Pfam" id="PF02557">
    <property type="entry name" value="VanY"/>
    <property type="match status" value="1"/>
</dbReference>
<dbReference type="GO" id="GO:0006508">
    <property type="term" value="P:proteolysis"/>
    <property type="evidence" value="ECO:0007669"/>
    <property type="project" value="InterPro"/>
</dbReference>
<dbReference type="Proteomes" id="UP000198820">
    <property type="component" value="Unassembled WGS sequence"/>
</dbReference>
<dbReference type="PANTHER" id="PTHR34385">
    <property type="entry name" value="D-ALANYL-D-ALANINE CARBOXYPEPTIDASE"/>
    <property type="match status" value="1"/>
</dbReference>
<dbReference type="RefSeq" id="WP_093244141.1">
    <property type="nucleotide sequence ID" value="NZ_FNQF01000005.1"/>
</dbReference>
<dbReference type="InterPro" id="IPR003709">
    <property type="entry name" value="VanY-like_core_dom"/>
</dbReference>
<feature type="domain" description="D-alanyl-D-alanine carboxypeptidase-like core" evidence="1">
    <location>
        <begin position="50"/>
        <end position="195"/>
    </location>
</feature>
<dbReference type="Gene3D" id="3.30.1380.10">
    <property type="match status" value="1"/>
</dbReference>
<gene>
    <name evidence="2" type="ORF">SAMN05421540_105212</name>
</gene>
<dbReference type="EMBL" id="FNQF01000005">
    <property type="protein sequence ID" value="SEA41565.1"/>
    <property type="molecule type" value="Genomic_DNA"/>
</dbReference>
<keyword evidence="2" id="KW-0121">Carboxypeptidase</keyword>
<keyword evidence="2" id="KW-0645">Protease</keyword>
<dbReference type="CDD" id="cd14847">
    <property type="entry name" value="DD-carboxypeptidase_like"/>
    <property type="match status" value="1"/>
</dbReference>
<dbReference type="InterPro" id="IPR052179">
    <property type="entry name" value="DD-CPase-like"/>
</dbReference>
<protein>
    <submittedName>
        <fullName evidence="2">D-alanyl-D-alanine carboxypeptidase</fullName>
    </submittedName>
</protein>
<dbReference type="AlphaFoldDB" id="A0A1H4B060"/>
<evidence type="ECO:0000313" key="3">
    <source>
        <dbReference type="Proteomes" id="UP000198820"/>
    </source>
</evidence>